<keyword evidence="7" id="KW-1185">Reference proteome</keyword>
<dbReference type="GO" id="GO:0003700">
    <property type="term" value="F:DNA-binding transcription factor activity"/>
    <property type="evidence" value="ECO:0007669"/>
    <property type="project" value="InterPro"/>
</dbReference>
<dbReference type="GO" id="GO:0043565">
    <property type="term" value="F:sequence-specific DNA binding"/>
    <property type="evidence" value="ECO:0007669"/>
    <property type="project" value="InterPro"/>
</dbReference>
<dbReference type="AlphaFoldDB" id="A0A2S2DI41"/>
<evidence type="ECO:0000259" key="5">
    <source>
        <dbReference type="PROSITE" id="PS01124"/>
    </source>
</evidence>
<dbReference type="InterPro" id="IPR009057">
    <property type="entry name" value="Homeodomain-like_sf"/>
</dbReference>
<proteinExistence type="predicted"/>
<sequence length="273" mass="29733">MSGKPGEPRGVLRRQGAHGRFQHERRLPSSGLAGLVELYWYVSWDQRLLPPQLQATLPHPNVHLVVERNASTLYGVQTERFERCLEGQDVVFGIKFRPGGFHPFLQAPVATLANRSLPAQDVLGIACESLAPRIAACATVDAMTAVAEAFLLENLPPPDPDVARAGALVSAIADDLGITSVDCLMATAAIDKRTLQRLFQKYVGIGPKWVIKRYRLHEAIARIQDGAPVDWAALAAELGYFDQSHFGRDFRALVGQSPTGYAQSLIASAADDE</sequence>
<dbReference type="PANTHER" id="PTHR46796">
    <property type="entry name" value="HTH-TYPE TRANSCRIPTIONAL ACTIVATOR RHAS-RELATED"/>
    <property type="match status" value="1"/>
</dbReference>
<keyword evidence="1" id="KW-0805">Transcription regulation</keyword>
<dbReference type="PROSITE" id="PS01124">
    <property type="entry name" value="HTH_ARAC_FAMILY_2"/>
    <property type="match status" value="1"/>
</dbReference>
<evidence type="ECO:0000313" key="7">
    <source>
        <dbReference type="Proteomes" id="UP000245820"/>
    </source>
</evidence>
<gene>
    <name evidence="6" type="ORF">DIR46_11635</name>
</gene>
<dbReference type="Pfam" id="PF12833">
    <property type="entry name" value="HTH_18"/>
    <property type="match status" value="1"/>
</dbReference>
<evidence type="ECO:0000313" key="6">
    <source>
        <dbReference type="EMBL" id="AWL05011.1"/>
    </source>
</evidence>
<reference evidence="6 7" key="1">
    <citation type="submission" date="2018-05" db="EMBL/GenBank/DDBJ databases">
        <title>Complete genome sequence of Massilia oculi sp. nov. CCUG 43427T (=DSM 26321T), the type strain of M. oculi, and comparison with genome sequences of other Massilia strains.</title>
        <authorList>
            <person name="Zhu B."/>
        </authorList>
    </citation>
    <scope>NUCLEOTIDE SEQUENCE [LARGE SCALE GENOMIC DNA]</scope>
    <source>
        <strain evidence="6 7">CCUG 43427</strain>
    </source>
</reference>
<dbReference type="EMBL" id="CP029343">
    <property type="protein sequence ID" value="AWL05011.1"/>
    <property type="molecule type" value="Genomic_DNA"/>
</dbReference>
<organism evidence="6 7">
    <name type="scientific">Massilia oculi</name>
    <dbReference type="NCBI Taxonomy" id="945844"/>
    <lineage>
        <taxon>Bacteria</taxon>
        <taxon>Pseudomonadati</taxon>
        <taxon>Pseudomonadota</taxon>
        <taxon>Betaproteobacteria</taxon>
        <taxon>Burkholderiales</taxon>
        <taxon>Oxalobacteraceae</taxon>
        <taxon>Telluria group</taxon>
        <taxon>Massilia</taxon>
    </lineage>
</organism>
<dbReference type="KEGG" id="mtim:DIR46_11635"/>
<protein>
    <submittedName>
        <fullName evidence="6">AraC family transcriptional regulator</fullName>
    </submittedName>
</protein>
<name>A0A2S2DI41_9BURK</name>
<evidence type="ECO:0000256" key="3">
    <source>
        <dbReference type="ARBA" id="ARBA00023163"/>
    </source>
</evidence>
<dbReference type="Proteomes" id="UP000245820">
    <property type="component" value="Chromosome"/>
</dbReference>
<feature type="domain" description="HTH araC/xylS-type" evidence="5">
    <location>
        <begin position="166"/>
        <end position="264"/>
    </location>
</feature>
<dbReference type="InterPro" id="IPR046532">
    <property type="entry name" value="DUF6597"/>
</dbReference>
<keyword evidence="3" id="KW-0804">Transcription</keyword>
<dbReference type="OrthoDB" id="9809338at2"/>
<dbReference type="Pfam" id="PF20240">
    <property type="entry name" value="DUF6597"/>
    <property type="match status" value="1"/>
</dbReference>
<evidence type="ECO:0000256" key="1">
    <source>
        <dbReference type="ARBA" id="ARBA00023015"/>
    </source>
</evidence>
<dbReference type="SMART" id="SM00342">
    <property type="entry name" value="HTH_ARAC"/>
    <property type="match status" value="1"/>
</dbReference>
<dbReference type="InterPro" id="IPR018060">
    <property type="entry name" value="HTH_AraC"/>
</dbReference>
<evidence type="ECO:0000256" key="4">
    <source>
        <dbReference type="SAM" id="MobiDB-lite"/>
    </source>
</evidence>
<dbReference type="RefSeq" id="WP_109345376.1">
    <property type="nucleotide sequence ID" value="NZ_CP029343.1"/>
</dbReference>
<accession>A0A2S2DI41</accession>
<dbReference type="SUPFAM" id="SSF46689">
    <property type="entry name" value="Homeodomain-like"/>
    <property type="match status" value="1"/>
</dbReference>
<keyword evidence="2" id="KW-0238">DNA-binding</keyword>
<dbReference type="InterPro" id="IPR050204">
    <property type="entry name" value="AraC_XylS_family_regulators"/>
</dbReference>
<evidence type="ECO:0000256" key="2">
    <source>
        <dbReference type="ARBA" id="ARBA00023125"/>
    </source>
</evidence>
<feature type="region of interest" description="Disordered" evidence="4">
    <location>
        <begin position="1"/>
        <end position="23"/>
    </location>
</feature>
<dbReference type="Gene3D" id="1.10.10.60">
    <property type="entry name" value="Homeodomain-like"/>
    <property type="match status" value="1"/>
</dbReference>